<keyword evidence="3" id="KW-1185">Reference proteome</keyword>
<accession>A0A2H3BH01</accession>
<evidence type="ECO:0000313" key="2">
    <source>
        <dbReference type="EMBL" id="PBK66322.1"/>
    </source>
</evidence>
<reference evidence="3" key="1">
    <citation type="journal article" date="2017" name="Nat. Ecol. Evol.">
        <title>Genome expansion and lineage-specific genetic innovations in the forest pathogenic fungi Armillaria.</title>
        <authorList>
            <person name="Sipos G."/>
            <person name="Prasanna A.N."/>
            <person name="Walter M.C."/>
            <person name="O'Connor E."/>
            <person name="Balint B."/>
            <person name="Krizsan K."/>
            <person name="Kiss B."/>
            <person name="Hess J."/>
            <person name="Varga T."/>
            <person name="Slot J."/>
            <person name="Riley R."/>
            <person name="Boka B."/>
            <person name="Rigling D."/>
            <person name="Barry K."/>
            <person name="Lee J."/>
            <person name="Mihaltcheva S."/>
            <person name="LaButti K."/>
            <person name="Lipzen A."/>
            <person name="Waldron R."/>
            <person name="Moloney N.M."/>
            <person name="Sperisen C."/>
            <person name="Kredics L."/>
            <person name="Vagvoelgyi C."/>
            <person name="Patrignani A."/>
            <person name="Fitzpatrick D."/>
            <person name="Nagy I."/>
            <person name="Doyle S."/>
            <person name="Anderson J.B."/>
            <person name="Grigoriev I.V."/>
            <person name="Gueldener U."/>
            <person name="Muensterkoetter M."/>
            <person name="Nagy L.G."/>
        </authorList>
    </citation>
    <scope>NUCLEOTIDE SEQUENCE [LARGE SCALE GENOMIC DNA]</scope>
    <source>
        <strain evidence="3">28-4</strain>
    </source>
</reference>
<dbReference type="AlphaFoldDB" id="A0A2H3BH01"/>
<proteinExistence type="predicted"/>
<dbReference type="Proteomes" id="UP000218334">
    <property type="component" value="Unassembled WGS sequence"/>
</dbReference>
<dbReference type="EMBL" id="KZ293441">
    <property type="protein sequence ID" value="PBK66322.1"/>
    <property type="molecule type" value="Genomic_DNA"/>
</dbReference>
<gene>
    <name evidence="2" type="ORF">ARMSODRAFT_960307</name>
</gene>
<sequence length="436" mass="48579">MPLIPFLEKSIRQKAANTSRAHLSESVVIVRGCRIITQDKNLATSSDAEKILSQALRALAVASDKNAKEQDIVSVYDEAITAILSVKKPHPDGLENIRECMNDARSKDKDVQVKKSSILKRSKGSAPDKSPTIKVDVRVREDIKDEASQKMIPVSCRRTDTLDIVLLMLVLQKGPPLRDNPHFYDKSLLDDIANARTLHRSALSFDSVLRDIQPDSKFPVLYCLRDHKSRSFILLHSVKPQRFANIWRVDVNKFILKETIGDLRSADWIISHGLISDVKITRKPMRPNSEESEVRKDTWLELFQEVYEDFKWQGGDMYWSIEVESPQGFPLKSVAQVRLDSPSTVSFKTVASETSTVVQLPVPPRAQGRLDSPSTVSFKTVASETQTVVELPVPPSAAAKSDEESQDAKSAFSFSKWVKDVVTSAVASAVGVSKPS</sequence>
<name>A0A2H3BH01_9AGAR</name>
<evidence type="ECO:0000313" key="3">
    <source>
        <dbReference type="Proteomes" id="UP000218334"/>
    </source>
</evidence>
<evidence type="ECO:0000256" key="1">
    <source>
        <dbReference type="SAM" id="MobiDB-lite"/>
    </source>
</evidence>
<organism evidence="2 3">
    <name type="scientific">Armillaria solidipes</name>
    <dbReference type="NCBI Taxonomy" id="1076256"/>
    <lineage>
        <taxon>Eukaryota</taxon>
        <taxon>Fungi</taxon>
        <taxon>Dikarya</taxon>
        <taxon>Basidiomycota</taxon>
        <taxon>Agaricomycotina</taxon>
        <taxon>Agaricomycetes</taxon>
        <taxon>Agaricomycetidae</taxon>
        <taxon>Agaricales</taxon>
        <taxon>Marasmiineae</taxon>
        <taxon>Physalacriaceae</taxon>
        <taxon>Armillaria</taxon>
    </lineage>
</organism>
<protein>
    <submittedName>
        <fullName evidence="2">Uncharacterized protein</fullName>
    </submittedName>
</protein>
<feature type="region of interest" description="Disordered" evidence="1">
    <location>
        <begin position="105"/>
        <end position="132"/>
    </location>
</feature>